<organism evidence="4 5">
    <name type="scientific">Trema orientale</name>
    <name type="common">Charcoal tree</name>
    <name type="synonym">Celtis orientalis</name>
    <dbReference type="NCBI Taxonomy" id="63057"/>
    <lineage>
        <taxon>Eukaryota</taxon>
        <taxon>Viridiplantae</taxon>
        <taxon>Streptophyta</taxon>
        <taxon>Embryophyta</taxon>
        <taxon>Tracheophyta</taxon>
        <taxon>Spermatophyta</taxon>
        <taxon>Magnoliopsida</taxon>
        <taxon>eudicotyledons</taxon>
        <taxon>Gunneridae</taxon>
        <taxon>Pentapetalae</taxon>
        <taxon>rosids</taxon>
        <taxon>fabids</taxon>
        <taxon>Rosales</taxon>
        <taxon>Cannabaceae</taxon>
        <taxon>Trema</taxon>
    </lineage>
</organism>
<dbReference type="Pfam" id="PF00789">
    <property type="entry name" value="UBX"/>
    <property type="match status" value="1"/>
</dbReference>
<evidence type="ECO:0000256" key="1">
    <source>
        <dbReference type="ARBA" id="ARBA00022786"/>
    </source>
</evidence>
<feature type="compositionally biased region" description="Polar residues" evidence="2">
    <location>
        <begin position="451"/>
        <end position="494"/>
    </location>
</feature>
<protein>
    <submittedName>
        <fullName evidence="4">UBX domain-containing protein</fullName>
    </submittedName>
</protein>
<keyword evidence="5" id="KW-1185">Reference proteome</keyword>
<feature type="compositionally biased region" description="Polar residues" evidence="2">
    <location>
        <begin position="432"/>
        <end position="442"/>
    </location>
</feature>
<feature type="region of interest" description="Disordered" evidence="2">
    <location>
        <begin position="430"/>
        <end position="526"/>
    </location>
</feature>
<reference evidence="5" key="1">
    <citation type="submission" date="2016-06" db="EMBL/GenBank/DDBJ databases">
        <title>Parallel loss of symbiosis genes in relatives of nitrogen-fixing non-legume Parasponia.</title>
        <authorList>
            <person name="Van Velzen R."/>
            <person name="Holmer R."/>
            <person name="Bu F."/>
            <person name="Rutten L."/>
            <person name="Van Zeijl A."/>
            <person name="Liu W."/>
            <person name="Santuari L."/>
            <person name="Cao Q."/>
            <person name="Sharma T."/>
            <person name="Shen D."/>
            <person name="Roswanjaya Y."/>
            <person name="Wardhani T."/>
            <person name="Kalhor M.S."/>
            <person name="Jansen J."/>
            <person name="Van den Hoogen J."/>
            <person name="Gungor B."/>
            <person name="Hartog M."/>
            <person name="Hontelez J."/>
            <person name="Verver J."/>
            <person name="Yang W.-C."/>
            <person name="Schijlen E."/>
            <person name="Repin R."/>
            <person name="Schilthuizen M."/>
            <person name="Schranz E."/>
            <person name="Heidstra R."/>
            <person name="Miyata K."/>
            <person name="Fedorova E."/>
            <person name="Kohlen W."/>
            <person name="Bisseling T."/>
            <person name="Smit S."/>
            <person name="Geurts R."/>
        </authorList>
    </citation>
    <scope>NUCLEOTIDE SEQUENCE [LARGE SCALE GENOMIC DNA]</scope>
    <source>
        <strain evidence="5">cv. RG33-2</strain>
    </source>
</reference>
<dbReference type="EMBL" id="JXTC01000002">
    <property type="protein sequence ID" value="POO03398.1"/>
    <property type="molecule type" value="Genomic_DNA"/>
</dbReference>
<dbReference type="InterPro" id="IPR029071">
    <property type="entry name" value="Ubiquitin-like_domsf"/>
</dbReference>
<name>A0A2P5G015_TREOI</name>
<sequence>MEQSLSSLTYKGSISAAISEAKKQRKLFVVFISGEDAESNRLENSTWTDTRVAESVLKYCILLHLSEGSNDAAQFSAIYPHKSIPCITAVGYNGIQLWQNEGFVSAEVLASSLEKVWLSLHIQDTTAAVLSAALASKTSETSTSGVSGTPSSDQGSSNLAVQSPLTDKHDKSPDSTTDVGSDEANEDKIHLCTVEKKICELGEAMTSKLSDADESGCAGEEANSSIQVEKELQHPTVVDQDKTGPGHMSSRVIPESRALEKVTGNDLDVSDVGSKSLKVIEAVPDKTDEAVNDKRDTEVDRCATVNKSNDVYLNIRMPNGGNLQDKFSVTSTLRMVKEYVDGHQDSIIGSYDLAIPYPRKIYSDQDLSKSLSELGLFDRQALIVVPHQRATDQPSSKNIVESSNESNEGYLSYAKRMLSFINPLSYFGGGSSSTNPGQQSEQGMWEYGPNSAVQNNFPQEQRSHSASTQSLSAGSRNVGKSTRPTTSRFGSNIHTLKHDEDDGRFNDRNSFWNGNSTQYGGNDNGK</sequence>
<feature type="region of interest" description="Disordered" evidence="2">
    <location>
        <begin position="139"/>
        <end position="184"/>
    </location>
</feature>
<dbReference type="PANTHER" id="PTHR47770">
    <property type="entry name" value="PLANT UBX DOMAIN-CONTAINING PROTEIN 11"/>
    <property type="match status" value="1"/>
</dbReference>
<dbReference type="Gene3D" id="3.40.30.10">
    <property type="entry name" value="Glutaredoxin"/>
    <property type="match status" value="1"/>
</dbReference>
<feature type="domain" description="UBX" evidence="3">
    <location>
        <begin position="306"/>
        <end position="384"/>
    </location>
</feature>
<feature type="compositionally biased region" description="Basic and acidic residues" evidence="2">
    <location>
        <begin position="496"/>
        <end position="507"/>
    </location>
</feature>
<dbReference type="SUPFAM" id="SSF52833">
    <property type="entry name" value="Thioredoxin-like"/>
    <property type="match status" value="1"/>
</dbReference>
<feature type="compositionally biased region" description="Polar residues" evidence="2">
    <location>
        <begin position="508"/>
        <end position="526"/>
    </location>
</feature>
<dbReference type="InParanoid" id="A0A2P5G015"/>
<feature type="compositionally biased region" description="Low complexity" evidence="2">
    <location>
        <begin position="139"/>
        <end position="152"/>
    </location>
</feature>
<dbReference type="PROSITE" id="PS50033">
    <property type="entry name" value="UBX"/>
    <property type="match status" value="1"/>
</dbReference>
<dbReference type="Proteomes" id="UP000237000">
    <property type="component" value="Unassembled WGS sequence"/>
</dbReference>
<dbReference type="STRING" id="63057.A0A2P5G015"/>
<dbReference type="CDD" id="cd01767">
    <property type="entry name" value="UBX"/>
    <property type="match status" value="1"/>
</dbReference>
<evidence type="ECO:0000313" key="4">
    <source>
        <dbReference type="EMBL" id="POO03398.1"/>
    </source>
</evidence>
<accession>A0A2P5G015</accession>
<dbReference type="AlphaFoldDB" id="A0A2P5G015"/>
<keyword evidence="1" id="KW-0833">Ubl conjugation pathway</keyword>
<dbReference type="Pfam" id="PF23187">
    <property type="entry name" value="UBX7_N"/>
    <property type="match status" value="1"/>
</dbReference>
<proteinExistence type="predicted"/>
<dbReference type="Gene3D" id="3.10.20.90">
    <property type="entry name" value="Phosphatidylinositol 3-kinase Catalytic Subunit, Chain A, domain 1"/>
    <property type="match status" value="1"/>
</dbReference>
<dbReference type="InterPro" id="IPR001012">
    <property type="entry name" value="UBX_dom"/>
</dbReference>
<dbReference type="SMART" id="SM00166">
    <property type="entry name" value="UBX"/>
    <property type="match status" value="1"/>
</dbReference>
<dbReference type="PANTHER" id="PTHR47770:SF1">
    <property type="entry name" value="PLANT UBX DOMAIN-CONTAINING PROTEIN 11"/>
    <property type="match status" value="1"/>
</dbReference>
<dbReference type="OrthoDB" id="2445133at2759"/>
<comment type="caution">
    <text evidence="4">The sequence shown here is derived from an EMBL/GenBank/DDBJ whole genome shotgun (WGS) entry which is preliminary data.</text>
</comment>
<evidence type="ECO:0000313" key="5">
    <source>
        <dbReference type="Proteomes" id="UP000237000"/>
    </source>
</evidence>
<gene>
    <name evidence="4" type="ORF">TorRG33x02_006030</name>
</gene>
<dbReference type="SUPFAM" id="SSF54236">
    <property type="entry name" value="Ubiquitin-like"/>
    <property type="match status" value="1"/>
</dbReference>
<evidence type="ECO:0000259" key="3">
    <source>
        <dbReference type="PROSITE" id="PS50033"/>
    </source>
</evidence>
<feature type="compositionally biased region" description="Polar residues" evidence="2">
    <location>
        <begin position="153"/>
        <end position="165"/>
    </location>
</feature>
<feature type="compositionally biased region" description="Basic and acidic residues" evidence="2">
    <location>
        <begin position="228"/>
        <end position="244"/>
    </location>
</feature>
<dbReference type="FunCoup" id="A0A2P5G015">
    <property type="interactions" value="2640"/>
</dbReference>
<evidence type="ECO:0000256" key="2">
    <source>
        <dbReference type="SAM" id="MobiDB-lite"/>
    </source>
</evidence>
<feature type="region of interest" description="Disordered" evidence="2">
    <location>
        <begin position="209"/>
        <end position="251"/>
    </location>
</feature>
<dbReference type="InterPro" id="IPR036249">
    <property type="entry name" value="Thioredoxin-like_sf"/>
</dbReference>